<dbReference type="OrthoDB" id="2496157at2759"/>
<evidence type="ECO:0000256" key="1">
    <source>
        <dbReference type="SAM" id="MobiDB-lite"/>
    </source>
</evidence>
<organism evidence="3 4">
    <name type="scientific">Puccinia sorghi</name>
    <dbReference type="NCBI Taxonomy" id="27349"/>
    <lineage>
        <taxon>Eukaryota</taxon>
        <taxon>Fungi</taxon>
        <taxon>Dikarya</taxon>
        <taxon>Basidiomycota</taxon>
        <taxon>Pucciniomycotina</taxon>
        <taxon>Pucciniomycetes</taxon>
        <taxon>Pucciniales</taxon>
        <taxon>Pucciniaceae</taxon>
        <taxon>Puccinia</taxon>
    </lineage>
</organism>
<dbReference type="Pfam" id="PF20515">
    <property type="entry name" value="2OG-FeII_Oxy_6"/>
    <property type="match status" value="1"/>
</dbReference>
<sequence>MNNAWDPNRGTVGYSTIEKVPPWRHESVFLSGYDISSAACRTSLTKQDGEHIGETSPSQQGYRRACSPDPSSNDVKEKVPRKRIRPGRAAQRWERYREKAAEPFGSSHQESDQENVSNDNIDVAESIQATKPTDNEPAVHYYFVPRKRQHDPNPSERLTSQETLRLYHGLSHGTCVIAPLNKPAFCKVTFIPFTEMNPTKLCGWEKLVCFFLNQTQYVEPIKNNGPLMGGVMWAGGWRKCSKRGEAFGRYCSVARLVTMIQLCQYNAKDKAAAFEEANTWIATHLQEMAPDVFDEYRKVLLENNLPSLAQVKYPTPYSALDFASFFTFTMYNFFNQDHTDKDANTWTLVCWIPIFNPQNSSEDDPILADDGFDMIGGQFTFRDFQVYLDLNQVLGVTLCVFRSKDHTHQTLDGVSPSDKYTRIGFSCQMSEKMSNAVVAYINKKTAAKQRVSGQTVQIAEAEAKISKKK</sequence>
<dbReference type="EMBL" id="LAVV01000111">
    <property type="protein sequence ID" value="KNZ64618.1"/>
    <property type="molecule type" value="Genomic_DNA"/>
</dbReference>
<reference evidence="3 4" key="1">
    <citation type="submission" date="2015-08" db="EMBL/GenBank/DDBJ databases">
        <title>Next Generation Sequencing and Analysis of the Genome of Puccinia sorghi L Schw, the Causal Agent of Maize Common Rust.</title>
        <authorList>
            <person name="Rochi L."/>
            <person name="Burguener G."/>
            <person name="Darino M."/>
            <person name="Turjanski A."/>
            <person name="Kreff E."/>
            <person name="Dieguez M.J."/>
            <person name="Sacco F."/>
        </authorList>
    </citation>
    <scope>NUCLEOTIDE SEQUENCE [LARGE SCALE GENOMIC DNA]</scope>
    <source>
        <strain evidence="3 4">RO10H11247</strain>
    </source>
</reference>
<keyword evidence="4" id="KW-1185">Reference proteome</keyword>
<dbReference type="VEuPathDB" id="FungiDB:VP01_100g12"/>
<comment type="caution">
    <text evidence="3">The sequence shown here is derived from an EMBL/GenBank/DDBJ whole genome shotgun (WGS) entry which is preliminary data.</text>
</comment>
<accession>A0A0L6VV31</accession>
<dbReference type="InterPro" id="IPR046798">
    <property type="entry name" value="2OG-FeII_Oxy_6"/>
</dbReference>
<evidence type="ECO:0000313" key="4">
    <source>
        <dbReference type="Proteomes" id="UP000037035"/>
    </source>
</evidence>
<dbReference type="AlphaFoldDB" id="A0A0L6VV31"/>
<gene>
    <name evidence="3" type="ORF">VP01_100g12</name>
</gene>
<name>A0A0L6VV31_9BASI</name>
<feature type="domain" description="Tet-like 2OG-Fe(II) oxygenase" evidence="2">
    <location>
        <begin position="198"/>
        <end position="411"/>
    </location>
</feature>
<proteinExistence type="predicted"/>
<protein>
    <recommendedName>
        <fullName evidence="2">Tet-like 2OG-Fe(II) oxygenase domain-containing protein</fullName>
    </recommendedName>
</protein>
<evidence type="ECO:0000313" key="3">
    <source>
        <dbReference type="EMBL" id="KNZ64618.1"/>
    </source>
</evidence>
<evidence type="ECO:0000259" key="2">
    <source>
        <dbReference type="Pfam" id="PF20515"/>
    </source>
</evidence>
<dbReference type="Proteomes" id="UP000037035">
    <property type="component" value="Unassembled WGS sequence"/>
</dbReference>
<feature type="region of interest" description="Disordered" evidence="1">
    <location>
        <begin position="46"/>
        <end position="93"/>
    </location>
</feature>